<feature type="domain" description="RNA-binding S4" evidence="2">
    <location>
        <begin position="13"/>
        <end position="73"/>
    </location>
</feature>
<proteinExistence type="predicted"/>
<name>A0ABT7IKY2_9BURK</name>
<organism evidence="3 4">
    <name type="scientific">Mesosutterella faecium</name>
    <dbReference type="NCBI Taxonomy" id="2925194"/>
    <lineage>
        <taxon>Bacteria</taxon>
        <taxon>Pseudomonadati</taxon>
        <taxon>Pseudomonadota</taxon>
        <taxon>Betaproteobacteria</taxon>
        <taxon>Burkholderiales</taxon>
        <taxon>Sutterellaceae</taxon>
        <taxon>Mesosutterella</taxon>
    </lineage>
</organism>
<dbReference type="Pfam" id="PF13275">
    <property type="entry name" value="S4_2"/>
    <property type="match status" value="1"/>
</dbReference>
<dbReference type="SUPFAM" id="SSF55174">
    <property type="entry name" value="Alpha-L RNA-binding motif"/>
    <property type="match status" value="1"/>
</dbReference>
<evidence type="ECO:0000313" key="3">
    <source>
        <dbReference type="EMBL" id="MDL2059021.1"/>
    </source>
</evidence>
<dbReference type="InterPro" id="IPR036986">
    <property type="entry name" value="S4_RNA-bd_sf"/>
</dbReference>
<evidence type="ECO:0000256" key="1">
    <source>
        <dbReference type="PROSITE-ProRule" id="PRU00182"/>
    </source>
</evidence>
<dbReference type="PROSITE" id="PS50889">
    <property type="entry name" value="S4"/>
    <property type="match status" value="1"/>
</dbReference>
<dbReference type="Proteomes" id="UP001165481">
    <property type="component" value="Unassembled WGS sequence"/>
</dbReference>
<comment type="caution">
    <text evidence="3">The sequence shown here is derived from an EMBL/GenBank/DDBJ whole genome shotgun (WGS) entry which is preliminary data.</text>
</comment>
<dbReference type="RefSeq" id="WP_243377317.1">
    <property type="nucleotide sequence ID" value="NZ_JAKZJU020000001.1"/>
</dbReference>
<sequence length="76" mass="8020">MEKTVFELKTEFIKLDSLLKAAGVFSTGGEAKEAIQAGRVLVNGRKETRRGAKLRGGETVAAQGREIEVKAGASAS</sequence>
<dbReference type="CDD" id="cd00165">
    <property type="entry name" value="S4"/>
    <property type="match status" value="1"/>
</dbReference>
<dbReference type="Gene3D" id="3.10.290.10">
    <property type="entry name" value="RNA-binding S4 domain"/>
    <property type="match status" value="1"/>
</dbReference>
<keyword evidence="4" id="KW-1185">Reference proteome</keyword>
<protein>
    <submittedName>
        <fullName evidence="3">RNA-binding S4 domain-containing protein</fullName>
    </submittedName>
</protein>
<evidence type="ECO:0000259" key="2">
    <source>
        <dbReference type="SMART" id="SM00363"/>
    </source>
</evidence>
<gene>
    <name evidence="3" type="ORF">MUN46_003560</name>
</gene>
<reference evidence="3" key="1">
    <citation type="submission" date="2023-03" db="EMBL/GenBank/DDBJ databases">
        <title>Mesosutterella sp. nov. isolated from porcine feces.</title>
        <authorList>
            <person name="Yu S."/>
        </authorList>
    </citation>
    <scope>NUCLEOTIDE SEQUENCE</scope>
    <source>
        <strain evidence="3">AGMB02718</strain>
    </source>
</reference>
<dbReference type="InterPro" id="IPR002942">
    <property type="entry name" value="S4_RNA-bd"/>
</dbReference>
<accession>A0ABT7IKY2</accession>
<dbReference type="EMBL" id="JAKZJU020000001">
    <property type="protein sequence ID" value="MDL2059021.1"/>
    <property type="molecule type" value="Genomic_DNA"/>
</dbReference>
<evidence type="ECO:0000313" key="4">
    <source>
        <dbReference type="Proteomes" id="UP001165481"/>
    </source>
</evidence>
<dbReference type="SMART" id="SM00363">
    <property type="entry name" value="S4"/>
    <property type="match status" value="1"/>
</dbReference>
<keyword evidence="1" id="KW-0694">RNA-binding</keyword>